<evidence type="ECO:0000259" key="1">
    <source>
        <dbReference type="Pfam" id="PF22938"/>
    </source>
</evidence>
<evidence type="ECO:0000313" key="3">
    <source>
        <dbReference type="Proteomes" id="UP001066276"/>
    </source>
</evidence>
<organism evidence="2 3">
    <name type="scientific">Pleurodeles waltl</name>
    <name type="common">Iberian ribbed newt</name>
    <dbReference type="NCBI Taxonomy" id="8319"/>
    <lineage>
        <taxon>Eukaryota</taxon>
        <taxon>Metazoa</taxon>
        <taxon>Chordata</taxon>
        <taxon>Craniata</taxon>
        <taxon>Vertebrata</taxon>
        <taxon>Euteleostomi</taxon>
        <taxon>Amphibia</taxon>
        <taxon>Batrachia</taxon>
        <taxon>Caudata</taxon>
        <taxon>Salamandroidea</taxon>
        <taxon>Salamandridae</taxon>
        <taxon>Pleurodelinae</taxon>
        <taxon>Pleurodeles</taxon>
    </lineage>
</organism>
<dbReference type="Gene3D" id="2.30.30.850">
    <property type="match status" value="1"/>
</dbReference>
<evidence type="ECO:0000313" key="2">
    <source>
        <dbReference type="EMBL" id="KAJ1207365.1"/>
    </source>
</evidence>
<proteinExistence type="predicted"/>
<dbReference type="EMBL" id="JANPWB010000002">
    <property type="protein sequence ID" value="KAJ1207365.1"/>
    <property type="molecule type" value="Genomic_DNA"/>
</dbReference>
<dbReference type="InterPro" id="IPR054465">
    <property type="entry name" value="Integrase_p58-like_C"/>
</dbReference>
<keyword evidence="3" id="KW-1185">Reference proteome</keyword>
<protein>
    <recommendedName>
        <fullName evidence="1">Integrase p58-like C-terminal domain-containing protein</fullName>
    </recommendedName>
</protein>
<reference evidence="2" key="1">
    <citation type="journal article" date="2022" name="bioRxiv">
        <title>Sequencing and chromosome-scale assembly of the giantPleurodeles waltlgenome.</title>
        <authorList>
            <person name="Brown T."/>
            <person name="Elewa A."/>
            <person name="Iarovenko S."/>
            <person name="Subramanian E."/>
            <person name="Araus A.J."/>
            <person name="Petzold A."/>
            <person name="Susuki M."/>
            <person name="Suzuki K.-i.T."/>
            <person name="Hayashi T."/>
            <person name="Toyoda A."/>
            <person name="Oliveira C."/>
            <person name="Osipova E."/>
            <person name="Leigh N.D."/>
            <person name="Simon A."/>
            <person name="Yun M.H."/>
        </authorList>
    </citation>
    <scope>NUCLEOTIDE SEQUENCE</scope>
    <source>
        <strain evidence="2">20211129_DDA</strain>
        <tissue evidence="2">Liver</tissue>
    </source>
</reference>
<comment type="caution">
    <text evidence="2">The sequence shown here is derived from an EMBL/GenBank/DDBJ whole genome shotgun (WGS) entry which is preliminary data.</text>
</comment>
<dbReference type="AlphaFoldDB" id="A0AAV7W091"/>
<feature type="domain" description="Integrase p58-like C-terminal" evidence="1">
    <location>
        <begin position="81"/>
        <end position="113"/>
    </location>
</feature>
<sequence length="136" mass="15955">MLVEQWEEVDEEGKDVLTYEKELKETLHDVWEAAYTFLKDAQEKQNRNFDKTSGYRTLDIGQKVLVLLSTTENKLLAHWQGPFTVLEQVTPVSYKVEIPNRKEQTYHINLLKPWYTEEDSHHNLYVSTGSAEDLPL</sequence>
<name>A0AAV7W091_PLEWA</name>
<dbReference type="Pfam" id="PF22938">
    <property type="entry name" value="Integrase_p58_C"/>
    <property type="match status" value="1"/>
</dbReference>
<accession>A0AAV7W091</accession>
<gene>
    <name evidence="2" type="ORF">NDU88_002756</name>
</gene>
<dbReference type="Proteomes" id="UP001066276">
    <property type="component" value="Chromosome 1_2"/>
</dbReference>